<dbReference type="NCBIfam" id="TIGR00121">
    <property type="entry name" value="birA_ligase"/>
    <property type="match status" value="1"/>
</dbReference>
<dbReference type="EMBL" id="CAFBOQ010000010">
    <property type="protein sequence ID" value="CAB4983081.1"/>
    <property type="molecule type" value="Genomic_DNA"/>
</dbReference>
<dbReference type="CDD" id="cd16442">
    <property type="entry name" value="BPL"/>
    <property type="match status" value="1"/>
</dbReference>
<name>A0A6J6QK85_9ZZZZ</name>
<dbReference type="Pfam" id="PF03099">
    <property type="entry name" value="BPL_LplA_LipB"/>
    <property type="match status" value="1"/>
</dbReference>
<organism evidence="3">
    <name type="scientific">freshwater metagenome</name>
    <dbReference type="NCBI Taxonomy" id="449393"/>
    <lineage>
        <taxon>unclassified sequences</taxon>
        <taxon>metagenomes</taxon>
        <taxon>ecological metagenomes</taxon>
    </lineage>
</organism>
<dbReference type="EMBL" id="CAEZZN010000010">
    <property type="protein sequence ID" value="CAB4763658.1"/>
    <property type="molecule type" value="Genomic_DNA"/>
</dbReference>
<evidence type="ECO:0000313" key="7">
    <source>
        <dbReference type="EMBL" id="CAB4983081.1"/>
    </source>
</evidence>
<dbReference type="Gene3D" id="2.30.30.100">
    <property type="match status" value="1"/>
</dbReference>
<dbReference type="PANTHER" id="PTHR12835:SF5">
    <property type="entry name" value="BIOTIN--PROTEIN LIGASE"/>
    <property type="match status" value="1"/>
</dbReference>
<dbReference type="AlphaFoldDB" id="A0A6J6QK85"/>
<dbReference type="EMBL" id="CAFAAU010000007">
    <property type="protein sequence ID" value="CAB4801652.1"/>
    <property type="molecule type" value="Genomic_DNA"/>
</dbReference>
<gene>
    <name evidence="3" type="ORF">UFOPK2627_01106</name>
    <name evidence="4" type="ORF">UFOPK2879_00468</name>
    <name evidence="5" type="ORF">UFOPK3078_00406</name>
    <name evidence="6" type="ORF">UFOPK3288_00552</name>
    <name evidence="7" type="ORF">UFOPK3990_00529</name>
    <name evidence="8" type="ORF">UFOPK4245_00251</name>
    <name evidence="9" type="ORF">UFOPK4337_00078</name>
</gene>
<evidence type="ECO:0000313" key="5">
    <source>
        <dbReference type="EMBL" id="CAB4801652.1"/>
    </source>
</evidence>
<evidence type="ECO:0000313" key="6">
    <source>
        <dbReference type="EMBL" id="CAB4854333.1"/>
    </source>
</evidence>
<keyword evidence="1" id="KW-0436">Ligase</keyword>
<dbReference type="PANTHER" id="PTHR12835">
    <property type="entry name" value="BIOTIN PROTEIN LIGASE"/>
    <property type="match status" value="1"/>
</dbReference>
<dbReference type="GO" id="GO:0004077">
    <property type="term" value="F:biotin--[biotin carboxyl-carrier protein] ligase activity"/>
    <property type="evidence" value="ECO:0007669"/>
    <property type="project" value="InterPro"/>
</dbReference>
<evidence type="ECO:0000256" key="1">
    <source>
        <dbReference type="ARBA" id="ARBA00022598"/>
    </source>
</evidence>
<dbReference type="InterPro" id="IPR045864">
    <property type="entry name" value="aa-tRNA-synth_II/BPL/LPL"/>
</dbReference>
<dbReference type="PROSITE" id="PS51733">
    <property type="entry name" value="BPL_LPL_CATALYTIC"/>
    <property type="match status" value="1"/>
</dbReference>
<dbReference type="Gene3D" id="3.30.930.10">
    <property type="entry name" value="Bira Bifunctional Protein, Domain 2"/>
    <property type="match status" value="1"/>
</dbReference>
<reference evidence="3" key="1">
    <citation type="submission" date="2020-05" db="EMBL/GenBank/DDBJ databases">
        <authorList>
            <person name="Chiriac C."/>
            <person name="Salcher M."/>
            <person name="Ghai R."/>
            <person name="Kavagutti S V."/>
        </authorList>
    </citation>
    <scope>NUCLEOTIDE SEQUENCE</scope>
</reference>
<accession>A0A6J6QK85</accession>
<dbReference type="InterPro" id="IPR004143">
    <property type="entry name" value="BPL_LPL_catalytic"/>
</dbReference>
<evidence type="ECO:0000313" key="3">
    <source>
        <dbReference type="EMBL" id="CAB4712251.1"/>
    </source>
</evidence>
<evidence type="ECO:0000313" key="9">
    <source>
        <dbReference type="EMBL" id="CAB5051361.1"/>
    </source>
</evidence>
<dbReference type="EMBL" id="CAFBLC010000013">
    <property type="protein sequence ID" value="CAB4854333.1"/>
    <property type="molecule type" value="Genomic_DNA"/>
</dbReference>
<dbReference type="InterPro" id="IPR004408">
    <property type="entry name" value="Biotin_CoA_COase_ligase"/>
</dbReference>
<dbReference type="SUPFAM" id="SSF55681">
    <property type="entry name" value="Class II aaRS and biotin synthetases"/>
    <property type="match status" value="1"/>
</dbReference>
<dbReference type="EMBL" id="CAFBQD010000002">
    <property type="protein sequence ID" value="CAB5045368.1"/>
    <property type="molecule type" value="Genomic_DNA"/>
</dbReference>
<protein>
    <submittedName>
        <fullName evidence="3">Unannotated protein</fullName>
    </submittedName>
</protein>
<proteinExistence type="predicted"/>
<evidence type="ECO:0000313" key="8">
    <source>
        <dbReference type="EMBL" id="CAB5045368.1"/>
    </source>
</evidence>
<evidence type="ECO:0000313" key="4">
    <source>
        <dbReference type="EMBL" id="CAB4763658.1"/>
    </source>
</evidence>
<dbReference type="EMBL" id="CAFBQM010000001">
    <property type="protein sequence ID" value="CAB5051361.1"/>
    <property type="molecule type" value="Genomic_DNA"/>
</dbReference>
<dbReference type="EMBL" id="CAEZYA010000043">
    <property type="protein sequence ID" value="CAB4712251.1"/>
    <property type="molecule type" value="Genomic_DNA"/>
</dbReference>
<sequence>MGKQMLRAALDKALINSLTTQYWRVSVVDVTASTQSALVTRANAGKVKPGDVITANFQRAGRGRMSRTFEAPKNTALLFSFYLKPARKKEDWGWIPLIAGISVAQSLKNYKATVKWPNDILINEKKVSGLIAEITGDGVVVGIGINVGMTHDELPVPTATSLAIEGVTDIDRNHLLANVLTEFESIFTAWDQGDDSVADMYKSLCGTLGTKVQIHYPNDLIEKGVAVDISALGELILDSGTHVQAGDVVHLR</sequence>
<evidence type="ECO:0000259" key="2">
    <source>
        <dbReference type="PROSITE" id="PS51733"/>
    </source>
</evidence>
<dbReference type="GO" id="GO:0005737">
    <property type="term" value="C:cytoplasm"/>
    <property type="evidence" value="ECO:0007669"/>
    <property type="project" value="TreeGrafter"/>
</dbReference>
<feature type="domain" description="BPL/LPL catalytic" evidence="2">
    <location>
        <begin position="14"/>
        <end position="191"/>
    </location>
</feature>